<dbReference type="PANTHER" id="PTHR23311:SF6">
    <property type="entry name" value="LEUCINE-RICH REPEAT-CONTAINING PROTEIN 36"/>
    <property type="match status" value="1"/>
</dbReference>
<name>A0ABM0QC41_GALVR</name>
<dbReference type="PANTHER" id="PTHR23311">
    <property type="entry name" value="HEAT SHOCK REGULATED 2"/>
    <property type="match status" value="1"/>
</dbReference>
<feature type="coiled-coil region" evidence="4">
    <location>
        <begin position="415"/>
        <end position="452"/>
    </location>
</feature>
<proteinExistence type="predicted"/>
<dbReference type="RefSeq" id="XP_008565932.1">
    <property type="nucleotide sequence ID" value="XM_008567710.1"/>
</dbReference>
<sequence length="528" mass="58957">MLRPRFLPPDDRTVRESERKAAKLHFSQLGNSENFLLEVEKSSREKTMKNCVTDESSVSKVSADVDTRIEMESNKGLFIPFPNREIKDSLMSTSATQDSCTPGQKLDTFPLGTQMQEMTREIPSDNHQEDEFRRYSLRQSTVRSPEKMTREGYRVSFLDKKSSGSSPEKGMIQKSDTYQLTHDASLGKRLDVGDSSQIHPYQLPSDAGLENYDSHYSQPLSLHGNLGKRPQRSKNYREYNIKPSNDIKATTSHSCGDLLTSLSNPDSSTGRLLKLSADLYATTHINSDPTLLVNLEQQLSTSLGDLTSAHGSFPNNSALGSSLRTLLLPPGTSEDREILTKRSLSPSRRGFKRKDNILTNLNSKHGFRDATGSEESLKQKLVRVLEENLILSEKIQQLEEGAPTSVVSGHPSHTYDDLLHKNQELNMQVACLNQELAQLKKLEETVALLHESQRSLVVTNEYLLQQLNKEQKGYSGKALLPPEKTHHLGRSSPFGKSMLSSSSPVAHDTSQYLIQSDSDAVPDPSLWS</sequence>
<evidence type="ECO:0000256" key="1">
    <source>
        <dbReference type="ARBA" id="ARBA00022614"/>
    </source>
</evidence>
<evidence type="ECO:0000256" key="5">
    <source>
        <dbReference type="SAM" id="MobiDB-lite"/>
    </source>
</evidence>
<dbReference type="InterPro" id="IPR055320">
    <property type="entry name" value="CEP72-like"/>
</dbReference>
<keyword evidence="1" id="KW-0433">Leucine-rich repeat</keyword>
<evidence type="ECO:0000313" key="7">
    <source>
        <dbReference type="RefSeq" id="XP_008565932.1"/>
    </source>
</evidence>
<feature type="compositionally biased region" description="Polar residues" evidence="5">
    <location>
        <begin position="498"/>
        <end position="518"/>
    </location>
</feature>
<evidence type="ECO:0000313" key="6">
    <source>
        <dbReference type="Proteomes" id="UP000694923"/>
    </source>
</evidence>
<reference evidence="7" key="1">
    <citation type="submission" date="2025-08" db="UniProtKB">
        <authorList>
            <consortium name="RefSeq"/>
        </authorList>
    </citation>
    <scope>IDENTIFICATION</scope>
</reference>
<organism evidence="6 7">
    <name type="scientific">Galeopterus variegatus</name>
    <name type="common">Malayan flying lemur</name>
    <name type="synonym">Cynocephalus variegatus</name>
    <dbReference type="NCBI Taxonomy" id="482537"/>
    <lineage>
        <taxon>Eukaryota</taxon>
        <taxon>Metazoa</taxon>
        <taxon>Chordata</taxon>
        <taxon>Craniata</taxon>
        <taxon>Vertebrata</taxon>
        <taxon>Euteleostomi</taxon>
        <taxon>Mammalia</taxon>
        <taxon>Eutheria</taxon>
        <taxon>Euarchontoglires</taxon>
        <taxon>Dermoptera</taxon>
        <taxon>Cynocephalidae</taxon>
        <taxon>Galeopterus</taxon>
    </lineage>
</organism>
<dbReference type="Proteomes" id="UP000694923">
    <property type="component" value="Unplaced"/>
</dbReference>
<accession>A0ABM0QC41</accession>
<protein>
    <submittedName>
        <fullName evidence="7">Leucine-rich repeat-containing protein 36 isoform X2</fullName>
    </submittedName>
</protein>
<evidence type="ECO:0000256" key="4">
    <source>
        <dbReference type="SAM" id="Coils"/>
    </source>
</evidence>
<dbReference type="GeneID" id="103586419"/>
<evidence type="ECO:0000256" key="2">
    <source>
        <dbReference type="ARBA" id="ARBA00022737"/>
    </source>
</evidence>
<evidence type="ECO:0000256" key="3">
    <source>
        <dbReference type="ARBA" id="ARBA00023054"/>
    </source>
</evidence>
<feature type="region of interest" description="Disordered" evidence="5">
    <location>
        <begin position="475"/>
        <end position="528"/>
    </location>
</feature>
<keyword evidence="2" id="KW-0677">Repeat</keyword>
<keyword evidence="3 4" id="KW-0175">Coiled coil</keyword>
<gene>
    <name evidence="7" type="primary">LRRC36</name>
</gene>
<keyword evidence="6" id="KW-1185">Reference proteome</keyword>